<evidence type="ECO:0000313" key="2">
    <source>
        <dbReference type="Proteomes" id="UP000836841"/>
    </source>
</evidence>
<protein>
    <recommendedName>
        <fullName evidence="3">Transposase MuDR plant domain-containing protein</fullName>
    </recommendedName>
</protein>
<reference evidence="1 2" key="1">
    <citation type="submission" date="2022-03" db="EMBL/GenBank/DDBJ databases">
        <authorList>
            <person name="Nunn A."/>
            <person name="Chopra R."/>
            <person name="Nunn A."/>
            <person name="Contreras Garrido A."/>
        </authorList>
    </citation>
    <scope>NUCLEOTIDE SEQUENCE [LARGE SCALE GENOMIC DNA]</scope>
</reference>
<dbReference type="Proteomes" id="UP000836841">
    <property type="component" value="Chromosome 2"/>
</dbReference>
<accession>A0AAU9RP69</accession>
<dbReference type="AlphaFoldDB" id="A0AAU9RP69"/>
<evidence type="ECO:0008006" key="3">
    <source>
        <dbReference type="Google" id="ProtNLM"/>
    </source>
</evidence>
<keyword evidence="2" id="KW-1185">Reference proteome</keyword>
<organism evidence="1 2">
    <name type="scientific">Thlaspi arvense</name>
    <name type="common">Field penny-cress</name>
    <dbReference type="NCBI Taxonomy" id="13288"/>
    <lineage>
        <taxon>Eukaryota</taxon>
        <taxon>Viridiplantae</taxon>
        <taxon>Streptophyta</taxon>
        <taxon>Embryophyta</taxon>
        <taxon>Tracheophyta</taxon>
        <taxon>Spermatophyta</taxon>
        <taxon>Magnoliopsida</taxon>
        <taxon>eudicotyledons</taxon>
        <taxon>Gunneridae</taxon>
        <taxon>Pentapetalae</taxon>
        <taxon>rosids</taxon>
        <taxon>malvids</taxon>
        <taxon>Brassicales</taxon>
        <taxon>Brassicaceae</taxon>
        <taxon>Thlaspideae</taxon>
        <taxon>Thlaspi</taxon>
    </lineage>
</organism>
<dbReference type="EMBL" id="OU466858">
    <property type="protein sequence ID" value="CAH2046890.1"/>
    <property type="molecule type" value="Genomic_DNA"/>
</dbReference>
<evidence type="ECO:0000313" key="1">
    <source>
        <dbReference type="EMBL" id="CAH2046890.1"/>
    </source>
</evidence>
<proteinExistence type="predicted"/>
<name>A0AAU9RP69_THLAR</name>
<sequence length="138" mass="15835">MDLILDGIPMKKAVHYGIATGALTLFVKEDVKQNQGVLAVCAEKDCPWRIYASINSSSPRVVVRSLQEEQNCTWCGKVTLLTNARIAELYIEEFRESPNISLVQLQNKLLKRNINVAWMICERTRLRWLLTFDREQAP</sequence>
<gene>
    <name evidence="1" type="ORF">TAV2_LOCUS7879</name>
</gene>
<feature type="non-terminal residue" evidence="1">
    <location>
        <position position="138"/>
    </location>
</feature>